<protein>
    <submittedName>
        <fullName evidence="9">FtsX-like permease family protein</fullName>
    </submittedName>
</protein>
<feature type="transmembrane region" description="Helical" evidence="7">
    <location>
        <begin position="415"/>
        <end position="438"/>
    </location>
</feature>
<feature type="transmembrane region" description="Helical" evidence="7">
    <location>
        <begin position="320"/>
        <end position="337"/>
    </location>
</feature>
<feature type="transmembrane region" description="Helical" evidence="7">
    <location>
        <begin position="295"/>
        <end position="313"/>
    </location>
</feature>
<dbReference type="GO" id="GO:0005886">
    <property type="term" value="C:plasma membrane"/>
    <property type="evidence" value="ECO:0007669"/>
    <property type="project" value="UniProtKB-SubCell"/>
</dbReference>
<organism evidence="9 10">
    <name type="scientific">SAR86 cluster bacterium</name>
    <dbReference type="NCBI Taxonomy" id="2030880"/>
    <lineage>
        <taxon>Bacteria</taxon>
        <taxon>Pseudomonadati</taxon>
        <taxon>Pseudomonadota</taxon>
        <taxon>Gammaproteobacteria</taxon>
        <taxon>SAR86 cluster</taxon>
    </lineage>
</organism>
<feature type="transmembrane region" description="Helical" evidence="7">
    <location>
        <begin position="711"/>
        <end position="734"/>
    </location>
</feature>
<feature type="transmembrane region" description="Helical" evidence="7">
    <location>
        <begin position="799"/>
        <end position="820"/>
    </location>
</feature>
<evidence type="ECO:0000256" key="7">
    <source>
        <dbReference type="SAM" id="Phobius"/>
    </source>
</evidence>
<evidence type="ECO:0000256" key="2">
    <source>
        <dbReference type="ARBA" id="ARBA00022475"/>
    </source>
</evidence>
<dbReference type="Proteomes" id="UP000754644">
    <property type="component" value="Unassembled WGS sequence"/>
</dbReference>
<comment type="subcellular location">
    <subcellularLocation>
        <location evidence="1">Cell membrane</location>
        <topology evidence="1">Multi-pass membrane protein</topology>
    </subcellularLocation>
</comment>
<keyword evidence="4 7" id="KW-1133">Transmembrane helix</keyword>
<name>A0A972VWM4_9GAMM</name>
<accession>A0A972VWM4</accession>
<evidence type="ECO:0000256" key="1">
    <source>
        <dbReference type="ARBA" id="ARBA00004651"/>
    </source>
</evidence>
<feature type="transmembrane region" description="Helical" evidence="7">
    <location>
        <begin position="468"/>
        <end position="490"/>
    </location>
</feature>
<feature type="region of interest" description="Disordered" evidence="6">
    <location>
        <begin position="551"/>
        <end position="577"/>
    </location>
</feature>
<evidence type="ECO:0000256" key="4">
    <source>
        <dbReference type="ARBA" id="ARBA00022989"/>
    </source>
</evidence>
<feature type="transmembrane region" description="Helical" evidence="7">
    <location>
        <begin position="389"/>
        <end position="409"/>
    </location>
</feature>
<evidence type="ECO:0000256" key="5">
    <source>
        <dbReference type="ARBA" id="ARBA00023136"/>
    </source>
</evidence>
<feature type="transmembrane region" description="Helical" evidence="7">
    <location>
        <begin position="349"/>
        <end position="369"/>
    </location>
</feature>
<dbReference type="PANTHER" id="PTHR30287:SF1">
    <property type="entry name" value="INNER MEMBRANE PROTEIN"/>
    <property type="match status" value="1"/>
</dbReference>
<comment type="caution">
    <text evidence="9">The sequence shown here is derived from an EMBL/GenBank/DDBJ whole genome shotgun (WGS) entry which is preliminary data.</text>
</comment>
<evidence type="ECO:0000259" key="8">
    <source>
        <dbReference type="Pfam" id="PF02687"/>
    </source>
</evidence>
<evidence type="ECO:0000313" key="10">
    <source>
        <dbReference type="Proteomes" id="UP000754644"/>
    </source>
</evidence>
<dbReference type="InterPro" id="IPR003838">
    <property type="entry name" value="ABC3_permease_C"/>
</dbReference>
<dbReference type="AlphaFoldDB" id="A0A972VWM4"/>
<evidence type="ECO:0000313" key="9">
    <source>
        <dbReference type="EMBL" id="NQV65643.1"/>
    </source>
</evidence>
<feature type="transmembrane region" description="Helical" evidence="7">
    <location>
        <begin position="21"/>
        <end position="40"/>
    </location>
</feature>
<dbReference type="EMBL" id="JABMOJ010000364">
    <property type="protein sequence ID" value="NQV65643.1"/>
    <property type="molecule type" value="Genomic_DNA"/>
</dbReference>
<gene>
    <name evidence="9" type="ORF">HQ497_09795</name>
</gene>
<proteinExistence type="predicted"/>
<feature type="compositionally biased region" description="Basic and acidic residues" evidence="6">
    <location>
        <begin position="551"/>
        <end position="567"/>
    </location>
</feature>
<evidence type="ECO:0000256" key="6">
    <source>
        <dbReference type="SAM" id="MobiDB-lite"/>
    </source>
</evidence>
<keyword evidence="5 7" id="KW-0472">Membrane</keyword>
<dbReference type="Pfam" id="PF02687">
    <property type="entry name" value="FtsX"/>
    <property type="match status" value="2"/>
</dbReference>
<dbReference type="InterPro" id="IPR038766">
    <property type="entry name" value="Membrane_comp_ABC_pdt"/>
</dbReference>
<keyword evidence="3 7" id="KW-0812">Transmembrane</keyword>
<feature type="transmembrane region" description="Helical" evidence="7">
    <location>
        <begin position="255"/>
        <end position="275"/>
    </location>
</feature>
<evidence type="ECO:0000256" key="3">
    <source>
        <dbReference type="ARBA" id="ARBA00022692"/>
    </source>
</evidence>
<sequence>MNPMLALKLLWRDWRSGELTLLLASLIVAVSTVTTITLFVDRLQQALVRESASFLAADLVISSSAPISPLILMRAEQSGLQRAETLDFLSMVFAADRAQFASVKAVNPTYPLRGKLIVADQPFVRGRVATQGPAPGEVWLESRLLPALGLAPGDQLEVGIANLNVSQVLIKEPDRGGGFNSAGPRVLMNMQDVASTAVVQPGSRLTYRYLFAGEREALAEFSTWVKPQLGEDARLFGVKDGTEQIGNALQRGERFLLLGGLLGVLLAGVAIALAAQRYSLRHYDHVAIMKTLGASPSSIDSLFLMIFLVVGLCSTLLGSVVGYLAQTGIASILAPFIPIELPNPGWRPIWLGMVTGFVCLLSFALPPLLKLRSTEPARVIRRDLVPATLNNRLSYVAALLGTIGLMWWYSQDLWLTAMIFSGGVVAVLVLSVLAYGLLRSGRVLGMQAGSAWRLALAGMQRRGQENTLQILVFGLAIMLLLILFLVRTALIDEWRAQIPADAPNHFALNISPQDVEPIRNLLVANDIVAQPLYPMIRGRISLVNGIPAKQYDTDRESRQQEPSRDRGPNTTSGRNLTWAADLPDDNEIVAGTWWSTNYTGEPLVSLEQDLAVANDLNVGDTLVFNIQGRPLPTRVASIRTVAWDNLQPNFYIIFSPGALADFPSTFMTSFHLGAQQKLFLNTLIRAYPTMTVIEVDAIIEQIQLIISQVTLAIELVLALIMVAGGMVLLASIQASMDERFKQHAILRTLGASQRLVMGSLVIEFCMLGLFAGVLATVGAEVTVFALETQVFELEYQLNPLLWLLGPAVGVVLIGSIGTLATRKVVKISPTIVLRELT</sequence>
<keyword evidence="2" id="KW-1003">Cell membrane</keyword>
<dbReference type="PANTHER" id="PTHR30287">
    <property type="entry name" value="MEMBRANE COMPONENT OF PREDICTED ABC SUPERFAMILY METABOLITE UPTAKE TRANSPORTER"/>
    <property type="match status" value="1"/>
</dbReference>
<feature type="domain" description="ABC3 transporter permease C-terminal" evidence="8">
    <location>
        <begin position="716"/>
        <end position="829"/>
    </location>
</feature>
<reference evidence="9" key="1">
    <citation type="submission" date="2020-05" db="EMBL/GenBank/DDBJ databases">
        <title>Sulfur intermediates as new biogeochemical hubs in an aquatic model microbial ecosystem.</title>
        <authorList>
            <person name="Vigneron A."/>
        </authorList>
    </citation>
    <scope>NUCLEOTIDE SEQUENCE</scope>
    <source>
        <strain evidence="9">Bin.250</strain>
    </source>
</reference>
<feature type="domain" description="ABC3 transporter permease C-terminal" evidence="8">
    <location>
        <begin position="260"/>
        <end position="376"/>
    </location>
</feature>
<feature type="transmembrane region" description="Helical" evidence="7">
    <location>
        <begin position="755"/>
        <end position="779"/>
    </location>
</feature>